<dbReference type="Proteomes" id="UP000516314">
    <property type="component" value="Chromosome 2"/>
</dbReference>
<evidence type="ECO:0000256" key="1">
    <source>
        <dbReference type="ARBA" id="ARBA00004514"/>
    </source>
</evidence>
<feature type="domain" description="Glutamine amidotransferase" evidence="7">
    <location>
        <begin position="239"/>
        <end position="380"/>
    </location>
</feature>
<keyword evidence="5" id="KW-0645">Protease</keyword>
<dbReference type="GO" id="GO:0006508">
    <property type="term" value="P:proteolysis"/>
    <property type="evidence" value="ECO:0007669"/>
    <property type="project" value="UniProtKB-KW"/>
</dbReference>
<dbReference type="FunFam" id="3.40.50.880:FF:000040">
    <property type="entry name" value="Gamma-glutamyl peptidase 5"/>
    <property type="match status" value="1"/>
</dbReference>
<dbReference type="CDD" id="cd01741">
    <property type="entry name" value="GATase1_1"/>
    <property type="match status" value="2"/>
</dbReference>
<comment type="pathway">
    <text evidence="2">Secondary metabolite biosynthesis.</text>
</comment>
<comment type="similarity">
    <text evidence="3">Belongs to the peptidase C26 family.</text>
</comment>
<dbReference type="GO" id="GO:0008233">
    <property type="term" value="F:peptidase activity"/>
    <property type="evidence" value="ECO:0007669"/>
    <property type="project" value="UniProtKB-KW"/>
</dbReference>
<evidence type="ECO:0000259" key="7">
    <source>
        <dbReference type="Pfam" id="PF00117"/>
    </source>
</evidence>
<dbReference type="EMBL" id="LR881467">
    <property type="protein sequence ID" value="CAD5319340.1"/>
    <property type="molecule type" value="Genomic_DNA"/>
</dbReference>
<dbReference type="AlphaFoldDB" id="A0A7G2ECR9"/>
<dbReference type="GO" id="GO:0005829">
    <property type="term" value="C:cytosol"/>
    <property type="evidence" value="ECO:0007669"/>
    <property type="project" value="UniProtKB-SubCell"/>
</dbReference>
<evidence type="ECO:0000256" key="4">
    <source>
        <dbReference type="ARBA" id="ARBA00022490"/>
    </source>
</evidence>
<dbReference type="Gene3D" id="3.40.50.880">
    <property type="match status" value="2"/>
</dbReference>
<dbReference type="InterPro" id="IPR017926">
    <property type="entry name" value="GATASE"/>
</dbReference>
<organism evidence="8 9">
    <name type="scientific">Arabidopsis thaliana</name>
    <name type="common">Mouse-ear cress</name>
    <dbReference type="NCBI Taxonomy" id="3702"/>
    <lineage>
        <taxon>Eukaryota</taxon>
        <taxon>Viridiplantae</taxon>
        <taxon>Streptophyta</taxon>
        <taxon>Embryophyta</taxon>
        <taxon>Tracheophyta</taxon>
        <taxon>Spermatophyta</taxon>
        <taxon>Magnoliopsida</taxon>
        <taxon>eudicotyledons</taxon>
        <taxon>Gunneridae</taxon>
        <taxon>Pentapetalae</taxon>
        <taxon>rosids</taxon>
        <taxon>malvids</taxon>
        <taxon>Brassicales</taxon>
        <taxon>Brassicaceae</taxon>
        <taxon>Camelineae</taxon>
        <taxon>Arabidopsis</taxon>
    </lineage>
</organism>
<evidence type="ECO:0000313" key="9">
    <source>
        <dbReference type="Proteomes" id="UP000516314"/>
    </source>
</evidence>
<evidence type="ECO:0000256" key="5">
    <source>
        <dbReference type="ARBA" id="ARBA00022670"/>
    </source>
</evidence>
<reference evidence="8 9" key="1">
    <citation type="submission" date="2020-09" db="EMBL/GenBank/DDBJ databases">
        <authorList>
            <person name="Ashkenazy H."/>
        </authorList>
    </citation>
    <scope>NUCLEOTIDE SEQUENCE [LARGE SCALE GENOMIC DNA]</scope>
    <source>
        <strain evidence="9">cv. Cdm-0</strain>
    </source>
</reference>
<dbReference type="SUPFAM" id="SSF52317">
    <property type="entry name" value="Class I glutamine amidotransferase-like"/>
    <property type="match status" value="2"/>
</dbReference>
<evidence type="ECO:0000313" key="8">
    <source>
        <dbReference type="EMBL" id="CAD5319340.1"/>
    </source>
</evidence>
<dbReference type="InterPro" id="IPR044992">
    <property type="entry name" value="ChyE-like"/>
</dbReference>
<accession>A0A7G2ECR9</accession>
<proteinExistence type="inferred from homology"/>
<dbReference type="InterPro" id="IPR029062">
    <property type="entry name" value="Class_I_gatase-like"/>
</dbReference>
<protein>
    <submittedName>
        <fullName evidence="8">(thale cress) hypothetical protein</fullName>
    </submittedName>
</protein>
<evidence type="ECO:0000256" key="6">
    <source>
        <dbReference type="ARBA" id="ARBA00022801"/>
    </source>
</evidence>
<feature type="domain" description="Glutamine amidotransferase" evidence="7">
    <location>
        <begin position="48"/>
        <end position="160"/>
    </location>
</feature>
<evidence type="ECO:0000256" key="2">
    <source>
        <dbReference type="ARBA" id="ARBA00005179"/>
    </source>
</evidence>
<sequence>MAEQKKYLLFLATPDSEFAKKTYGGYHNVFVSLLGDEGEQWDSFRVLCDIIKKLDDMNKKVLGICFGHQLIARAKGGKVARARKGPELCLGNITIVKEAVMPENYFGEEVPANLRIIKCHQDEVLELPENAKLLAYSSMYEVEMYSIKDNFLCIQGHPEYNRDILFDIIDRVLAGGHIKQNFAETSKATMEKNEADRNDSTFVKKAYGGYFNVFVSTFGEDGEQWDLFRVIDGEFPDDKDLDKYDGFVISGSLNDAFGDDDWIVKLCSLCQKLDDMKKKVLGICFGHQILSRIKGGKVGRASRGLDMGLRSITMVTDAVKPGGYFGSQIPKSLAIIKCHQDEVLELPESATLLAYSDKYNVEMCSYGNHLLGIQGHPEYNKEILFEIIDRVVNLKLMEQDFADKAKATMENAEPDRKQWQTLCKNFLKGRSEQV</sequence>
<gene>
    <name evidence="8" type="ORF">AT9943_LOCUS7524</name>
</gene>
<dbReference type="PANTHER" id="PTHR42695">
    <property type="entry name" value="GLUTAMINE AMIDOTRANSFERASE YLR126C-RELATED"/>
    <property type="match status" value="1"/>
</dbReference>
<dbReference type="PROSITE" id="PS51273">
    <property type="entry name" value="GATASE_TYPE_1"/>
    <property type="match status" value="2"/>
</dbReference>
<keyword evidence="4" id="KW-0963">Cytoplasm</keyword>
<keyword evidence="6" id="KW-0378">Hydrolase</keyword>
<dbReference type="GO" id="GO:0019760">
    <property type="term" value="P:glucosinolate metabolic process"/>
    <property type="evidence" value="ECO:0007669"/>
    <property type="project" value="UniProtKB-ARBA"/>
</dbReference>
<evidence type="ECO:0000256" key="3">
    <source>
        <dbReference type="ARBA" id="ARBA00011083"/>
    </source>
</evidence>
<name>A0A7G2ECR9_ARATH</name>
<dbReference type="PANTHER" id="PTHR42695:SF9">
    <property type="entry name" value="GAMMA-GLUTAMYL PEPTIDASE 2-RELATED"/>
    <property type="match status" value="1"/>
</dbReference>
<dbReference type="Pfam" id="PF00117">
    <property type="entry name" value="GATase"/>
    <property type="match status" value="2"/>
</dbReference>
<comment type="subcellular location">
    <subcellularLocation>
        <location evidence="1">Cytoplasm</location>
        <location evidence="1">Cytosol</location>
    </subcellularLocation>
</comment>